<dbReference type="EMBL" id="OU963863">
    <property type="protein sequence ID" value="CAH0384415.1"/>
    <property type="molecule type" value="Genomic_DNA"/>
</dbReference>
<evidence type="ECO:0000256" key="2">
    <source>
        <dbReference type="ARBA" id="ARBA00022737"/>
    </source>
</evidence>
<dbReference type="InterPro" id="IPR000210">
    <property type="entry name" value="BTB/POZ_dom"/>
</dbReference>
<dbReference type="Gene3D" id="2.120.10.80">
    <property type="entry name" value="Kelch-type beta propeller"/>
    <property type="match status" value="2"/>
</dbReference>
<dbReference type="SMART" id="SM00612">
    <property type="entry name" value="Kelch"/>
    <property type="match status" value="6"/>
</dbReference>
<feature type="domain" description="BTB" evidence="3">
    <location>
        <begin position="43"/>
        <end position="110"/>
    </location>
</feature>
<accession>A0A9P0A5E2</accession>
<dbReference type="AlphaFoldDB" id="A0A9P0A5E2"/>
<dbReference type="Pfam" id="PF00651">
    <property type="entry name" value="BTB"/>
    <property type="match status" value="1"/>
</dbReference>
<dbReference type="SUPFAM" id="SSF54695">
    <property type="entry name" value="POZ domain"/>
    <property type="match status" value="1"/>
</dbReference>
<sequence>MEAEESVESLETDELSSYRHRDFLGPVCLTNNLWSFKEQNLFCDVAIRVKGHVINAHKIVLAAATPYFKTMFTSGLKESMENVIEMHEVEFSLMQDIIQFFYTAQIELNETNVFDFWNMANFLQSTHLRGACKQYLFKEISTTNCLGIYEHALLYNELDFSDFCFQYILTHFQGIIKTNEFCHTSFKTLHKVLSSKVVNVLHEADLYKAIKQWVMFDYSNREEFIQPLLQRISILKILDSDLEDLLREDSSNDLPFQQFLLNLREIRQKIRYNDAENCDKEIFKTMKSTFRCCSIMNVIFAIGGMSATNVPLRNVECVTVGWEHWKCVRPTITFHNGRPQQETKVIPTMSQARHYPGIAVHDDCLYVLGGNNNDVQLASVEMYSVASNEWRELPPMPITLAGCAATCYNGTAYVCGGVIDMVPNTTSLILSSELLAFDISKKIWTKLAPMIHARCFHQLVVARNMLFAIGGQDMNEEPLSSVECYDFETNSWIEAIPMHEPRSHFGCVASDGYIYAVGGKTHKRILATVERYDVFLNQWVYKRSLSVARFSMGVTLSGSRVYCCGGEDELHRTLSTVEKYNILTDRWHSVLSMQCPRFGLVAASILLPALDEAPP</sequence>
<dbReference type="Proteomes" id="UP001152759">
    <property type="component" value="Chromosome 2"/>
</dbReference>
<name>A0A9P0A5E2_BEMTA</name>
<dbReference type="SUPFAM" id="SSF117281">
    <property type="entry name" value="Kelch motif"/>
    <property type="match status" value="2"/>
</dbReference>
<dbReference type="InterPro" id="IPR015915">
    <property type="entry name" value="Kelch-typ_b-propeller"/>
</dbReference>
<proteinExistence type="predicted"/>
<protein>
    <recommendedName>
        <fullName evidence="3">BTB domain-containing protein</fullName>
    </recommendedName>
</protein>
<dbReference type="PANTHER" id="PTHR45632:SF3">
    <property type="entry name" value="KELCH-LIKE PROTEIN 32"/>
    <property type="match status" value="1"/>
</dbReference>
<dbReference type="Gene3D" id="1.25.40.420">
    <property type="match status" value="1"/>
</dbReference>
<dbReference type="Pfam" id="PF01344">
    <property type="entry name" value="Kelch_1"/>
    <property type="match status" value="1"/>
</dbReference>
<keyword evidence="2" id="KW-0677">Repeat</keyword>
<evidence type="ECO:0000259" key="3">
    <source>
        <dbReference type="PROSITE" id="PS50097"/>
    </source>
</evidence>
<dbReference type="PANTHER" id="PTHR45632">
    <property type="entry name" value="LD33804P"/>
    <property type="match status" value="1"/>
</dbReference>
<evidence type="ECO:0000256" key="1">
    <source>
        <dbReference type="ARBA" id="ARBA00022441"/>
    </source>
</evidence>
<dbReference type="SMART" id="SM00225">
    <property type="entry name" value="BTB"/>
    <property type="match status" value="1"/>
</dbReference>
<reference evidence="4" key="1">
    <citation type="submission" date="2021-12" db="EMBL/GenBank/DDBJ databases">
        <authorList>
            <person name="King R."/>
        </authorList>
    </citation>
    <scope>NUCLEOTIDE SEQUENCE</scope>
</reference>
<dbReference type="GO" id="GO:0003779">
    <property type="term" value="F:actin binding"/>
    <property type="evidence" value="ECO:0007669"/>
    <property type="project" value="UniProtKB-KW"/>
</dbReference>
<dbReference type="InterPro" id="IPR006652">
    <property type="entry name" value="Kelch_1"/>
</dbReference>
<keyword evidence="1" id="KW-0880">Kelch repeat</keyword>
<evidence type="ECO:0000313" key="4">
    <source>
        <dbReference type="EMBL" id="CAH0384415.1"/>
    </source>
</evidence>
<organism evidence="4 5">
    <name type="scientific">Bemisia tabaci</name>
    <name type="common">Sweetpotato whitefly</name>
    <name type="synonym">Aleurodes tabaci</name>
    <dbReference type="NCBI Taxonomy" id="7038"/>
    <lineage>
        <taxon>Eukaryota</taxon>
        <taxon>Metazoa</taxon>
        <taxon>Ecdysozoa</taxon>
        <taxon>Arthropoda</taxon>
        <taxon>Hexapoda</taxon>
        <taxon>Insecta</taxon>
        <taxon>Pterygota</taxon>
        <taxon>Neoptera</taxon>
        <taxon>Paraneoptera</taxon>
        <taxon>Hemiptera</taxon>
        <taxon>Sternorrhyncha</taxon>
        <taxon>Aleyrodoidea</taxon>
        <taxon>Aleyrodidae</taxon>
        <taxon>Aleyrodinae</taxon>
        <taxon>Bemisia</taxon>
    </lineage>
</organism>
<dbReference type="Gene3D" id="3.30.710.10">
    <property type="entry name" value="Potassium Channel Kv1.1, Chain A"/>
    <property type="match status" value="1"/>
</dbReference>
<dbReference type="PROSITE" id="PS50097">
    <property type="entry name" value="BTB"/>
    <property type="match status" value="1"/>
</dbReference>
<evidence type="ECO:0000313" key="5">
    <source>
        <dbReference type="Proteomes" id="UP001152759"/>
    </source>
</evidence>
<dbReference type="InterPro" id="IPR011333">
    <property type="entry name" value="SKP1/BTB/POZ_sf"/>
</dbReference>
<gene>
    <name evidence="4" type="ORF">BEMITA_LOCUS3742</name>
</gene>
<dbReference type="Pfam" id="PF07707">
    <property type="entry name" value="BACK"/>
    <property type="match status" value="1"/>
</dbReference>
<dbReference type="SMART" id="SM00875">
    <property type="entry name" value="BACK"/>
    <property type="match status" value="1"/>
</dbReference>
<dbReference type="Pfam" id="PF24681">
    <property type="entry name" value="Kelch_KLHDC2_KLHL20_DRC7"/>
    <property type="match status" value="1"/>
</dbReference>
<dbReference type="InterPro" id="IPR011705">
    <property type="entry name" value="BACK"/>
</dbReference>
<keyword evidence="5" id="KW-1185">Reference proteome</keyword>